<evidence type="ECO:0000313" key="5">
    <source>
        <dbReference type="EMBL" id="GMR60060.1"/>
    </source>
</evidence>
<keyword evidence="6" id="KW-1185">Reference proteome</keyword>
<dbReference type="InterPro" id="IPR000717">
    <property type="entry name" value="PCI_dom"/>
</dbReference>
<dbReference type="SUPFAM" id="SSF48371">
    <property type="entry name" value="ARM repeat"/>
    <property type="match status" value="1"/>
</dbReference>
<dbReference type="Gene3D" id="1.25.40.250">
    <property type="entry name" value="ARM repeat, domain 1"/>
    <property type="match status" value="1"/>
</dbReference>
<proteinExistence type="inferred from homology"/>
<keyword evidence="2" id="KW-0396">Initiation factor</keyword>
<dbReference type="PANTHER" id="PTHR13022:SF0">
    <property type="entry name" value="EUKARYOTIC TRANSLATION INITIATION FACTOR 3 SUBUNIT K"/>
    <property type="match status" value="1"/>
</dbReference>
<evidence type="ECO:0000256" key="3">
    <source>
        <dbReference type="ARBA" id="ARBA00022917"/>
    </source>
</evidence>
<dbReference type="SUPFAM" id="SSF46785">
    <property type="entry name" value="Winged helix' DNA-binding domain"/>
    <property type="match status" value="1"/>
</dbReference>
<gene>
    <name evidence="5" type="ORF">PMAYCL1PPCAC_30255</name>
</gene>
<dbReference type="GO" id="GO:0003743">
    <property type="term" value="F:translation initiation factor activity"/>
    <property type="evidence" value="ECO:0007669"/>
    <property type="project" value="UniProtKB-KW"/>
</dbReference>
<dbReference type="InterPro" id="IPR016020">
    <property type="entry name" value="Transl_init_fac_sub12_N_euk"/>
</dbReference>
<dbReference type="PANTHER" id="PTHR13022">
    <property type="entry name" value="EUKARYOTIC TRANSLATION INITIATION FACTOR 3 SUBUNIT 11"/>
    <property type="match status" value="1"/>
</dbReference>
<dbReference type="GO" id="GO:0005852">
    <property type="term" value="C:eukaryotic translation initiation factor 3 complex"/>
    <property type="evidence" value="ECO:0007669"/>
    <property type="project" value="InterPro"/>
</dbReference>
<feature type="domain" description="PCI" evidence="4">
    <location>
        <begin position="44"/>
        <end position="219"/>
    </location>
</feature>
<evidence type="ECO:0000259" key="4">
    <source>
        <dbReference type="PROSITE" id="PS50250"/>
    </source>
</evidence>
<dbReference type="Gene3D" id="1.10.10.10">
    <property type="entry name" value="Winged helix-like DNA-binding domain superfamily/Winged helix DNA-binding domain"/>
    <property type="match status" value="1"/>
</dbReference>
<dbReference type="FunFam" id="1.10.10.10:FF:000212">
    <property type="entry name" value="Eukaryotic translation initiation factor 3 subunit K"/>
    <property type="match status" value="1"/>
</dbReference>
<dbReference type="HAMAP" id="MF_03010">
    <property type="entry name" value="eIF3k"/>
    <property type="match status" value="1"/>
</dbReference>
<organism evidence="5 6">
    <name type="scientific">Pristionchus mayeri</name>
    <dbReference type="NCBI Taxonomy" id="1317129"/>
    <lineage>
        <taxon>Eukaryota</taxon>
        <taxon>Metazoa</taxon>
        <taxon>Ecdysozoa</taxon>
        <taxon>Nematoda</taxon>
        <taxon>Chromadorea</taxon>
        <taxon>Rhabditida</taxon>
        <taxon>Rhabditina</taxon>
        <taxon>Diplogasteromorpha</taxon>
        <taxon>Diplogasteroidea</taxon>
        <taxon>Neodiplogasteridae</taxon>
        <taxon>Pristionchus</taxon>
    </lineage>
</organism>
<name>A0AAN5IDH8_9BILA</name>
<keyword evidence="3" id="KW-0648">Protein biosynthesis</keyword>
<protein>
    <recommendedName>
        <fullName evidence="4">PCI domain-containing protein</fullName>
    </recommendedName>
</protein>
<dbReference type="InterPro" id="IPR016024">
    <property type="entry name" value="ARM-type_fold"/>
</dbReference>
<dbReference type="InterPro" id="IPR036388">
    <property type="entry name" value="WH-like_DNA-bd_sf"/>
</dbReference>
<dbReference type="AlphaFoldDB" id="A0AAN5IDH8"/>
<dbReference type="FunFam" id="1.25.40.250:FF:000008">
    <property type="entry name" value="Eukaryotic translation initiation factor 3 subunit K"/>
    <property type="match status" value="1"/>
</dbReference>
<evidence type="ECO:0000256" key="1">
    <source>
        <dbReference type="ARBA" id="ARBA00022490"/>
    </source>
</evidence>
<evidence type="ECO:0000313" key="6">
    <source>
        <dbReference type="Proteomes" id="UP001328107"/>
    </source>
</evidence>
<feature type="non-terminal residue" evidence="5">
    <location>
        <position position="1"/>
    </location>
</feature>
<evidence type="ECO:0000256" key="2">
    <source>
        <dbReference type="ARBA" id="ARBA00022540"/>
    </source>
</evidence>
<reference evidence="6" key="1">
    <citation type="submission" date="2022-10" db="EMBL/GenBank/DDBJ databases">
        <title>Genome assembly of Pristionchus species.</title>
        <authorList>
            <person name="Yoshida K."/>
            <person name="Sommer R.J."/>
        </authorList>
    </citation>
    <scope>NUCLEOTIDE SEQUENCE [LARGE SCALE GENOMIC DNA]</scope>
    <source>
        <strain evidence="6">RS5460</strain>
    </source>
</reference>
<dbReference type="InterPro" id="IPR009374">
    <property type="entry name" value="eIF3k"/>
</dbReference>
<dbReference type="PROSITE" id="PS50250">
    <property type="entry name" value="PCI"/>
    <property type="match status" value="1"/>
</dbReference>
<dbReference type="GO" id="GO:0043022">
    <property type="term" value="F:ribosome binding"/>
    <property type="evidence" value="ECO:0007669"/>
    <property type="project" value="InterPro"/>
</dbReference>
<sequence>DIMGQFDALKSSLDDHIQGVNRYNPENVTELQQCVAAMASENRYDRDIALTTLKLYQLNPDKYDEATVRTILLKTLTVLPGADFALAKCLIDANRINSPELRLVLNLGSVLESCDFAVFWKLAKGEYTADDKFKSPAEIAKLIKPISGFEEAVRAFACRVISTTFQCIDRTQLVRLLGGVNEAKVTEYSGKFGWETREGGKVLYMANHDSTIKSRNIDERLSFGSVHEVLVHTPVQTVIE</sequence>
<dbReference type="Proteomes" id="UP001328107">
    <property type="component" value="Unassembled WGS sequence"/>
</dbReference>
<dbReference type="GO" id="GO:0006446">
    <property type="term" value="P:regulation of translational initiation"/>
    <property type="evidence" value="ECO:0007669"/>
    <property type="project" value="InterPro"/>
</dbReference>
<dbReference type="Pfam" id="PF10075">
    <property type="entry name" value="CSN8_PSD8_EIF3K"/>
    <property type="match status" value="1"/>
</dbReference>
<dbReference type="InterPro" id="IPR036390">
    <property type="entry name" value="WH_DNA-bd_sf"/>
</dbReference>
<keyword evidence="1" id="KW-0963">Cytoplasm</keyword>
<dbReference type="EMBL" id="BTRK01000006">
    <property type="protein sequence ID" value="GMR60060.1"/>
    <property type="molecule type" value="Genomic_DNA"/>
</dbReference>
<accession>A0AAN5IDH8</accession>
<comment type="caution">
    <text evidence="5">The sequence shown here is derived from an EMBL/GenBank/DDBJ whole genome shotgun (WGS) entry which is preliminary data.</text>
</comment>
<dbReference type="InterPro" id="IPR033464">
    <property type="entry name" value="CSN8_PSD8_EIF3K"/>
</dbReference>